<protein>
    <submittedName>
        <fullName evidence="2">DUF4037 domain-containing protein</fullName>
    </submittedName>
</protein>
<evidence type="ECO:0000259" key="1">
    <source>
        <dbReference type="Pfam" id="PF13228"/>
    </source>
</evidence>
<proteinExistence type="predicted"/>
<keyword evidence="3" id="KW-1185">Reference proteome</keyword>
<dbReference type="RefSeq" id="WP_157297057.1">
    <property type="nucleotide sequence ID" value="NZ_JBHTCT010000030.1"/>
</dbReference>
<feature type="domain" description="DUF4037" evidence="1">
    <location>
        <begin position="135"/>
        <end position="209"/>
    </location>
</feature>
<dbReference type="Proteomes" id="UP001596483">
    <property type="component" value="Unassembled WGS sequence"/>
</dbReference>
<dbReference type="InterPro" id="IPR043519">
    <property type="entry name" value="NT_sf"/>
</dbReference>
<name>A0ABW2NL68_9BACL</name>
<evidence type="ECO:0000313" key="3">
    <source>
        <dbReference type="Proteomes" id="UP001596483"/>
    </source>
</evidence>
<dbReference type="Gene3D" id="3.30.460.10">
    <property type="entry name" value="Beta Polymerase, domain 2"/>
    <property type="match status" value="1"/>
</dbReference>
<gene>
    <name evidence="2" type="ORF">ACFQQH_10015</name>
</gene>
<organism evidence="2 3">
    <name type="scientific">Bhargavaea changchunensis</name>
    <dbReference type="NCBI Taxonomy" id="2134037"/>
    <lineage>
        <taxon>Bacteria</taxon>
        <taxon>Bacillati</taxon>
        <taxon>Bacillota</taxon>
        <taxon>Bacilli</taxon>
        <taxon>Bacillales</taxon>
        <taxon>Caryophanaceae</taxon>
        <taxon>Bhargavaea</taxon>
    </lineage>
</organism>
<sequence length="292" mass="33701">MDHQTEWRLDAARALAEKLKGKAGIRAIIAGGSAARGYADVYSDLELIAYWDRVPGTEEKRVISGELGAVHRYPEIDHGHESALEIEGFPVDLWHKSITEEEDVLDRVMKDLSTDLVDNNVVDTVRTGIPLYGEELVQGWQKRTEPYPDELARRFLDEYLPHFHLRQVQFAAHRNNPAAFYNILSNIHSSLFIVLLALNGSYFPTYKWMFKRLHELPAKPENLEWRLREMYREAPTDAADRLREVLGETLELVEAQYPDLDIDFPDTAWTSHCRSGSLTVRLIRINRDKEMD</sequence>
<comment type="caution">
    <text evidence="2">The sequence shown here is derived from an EMBL/GenBank/DDBJ whole genome shotgun (WGS) entry which is preliminary data.</text>
</comment>
<dbReference type="Pfam" id="PF13228">
    <property type="entry name" value="DUF4037"/>
    <property type="match status" value="1"/>
</dbReference>
<dbReference type="InterPro" id="IPR025117">
    <property type="entry name" value="DUF4037"/>
</dbReference>
<evidence type="ECO:0000313" key="2">
    <source>
        <dbReference type="EMBL" id="MFC7365451.1"/>
    </source>
</evidence>
<accession>A0ABW2NL68</accession>
<dbReference type="SUPFAM" id="SSF81301">
    <property type="entry name" value="Nucleotidyltransferase"/>
    <property type="match status" value="1"/>
</dbReference>
<reference evidence="3" key="1">
    <citation type="journal article" date="2019" name="Int. J. Syst. Evol. Microbiol.">
        <title>The Global Catalogue of Microorganisms (GCM) 10K type strain sequencing project: providing services to taxonomists for standard genome sequencing and annotation.</title>
        <authorList>
            <consortium name="The Broad Institute Genomics Platform"/>
            <consortium name="The Broad Institute Genome Sequencing Center for Infectious Disease"/>
            <person name="Wu L."/>
            <person name="Ma J."/>
        </authorList>
    </citation>
    <scope>NUCLEOTIDE SEQUENCE [LARGE SCALE GENOMIC DNA]</scope>
    <source>
        <strain evidence="3">JCM 4738</strain>
    </source>
</reference>
<dbReference type="EMBL" id="JBHTCT010000030">
    <property type="protein sequence ID" value="MFC7365451.1"/>
    <property type="molecule type" value="Genomic_DNA"/>
</dbReference>